<organism evidence="1">
    <name type="scientific">uncultured marine microorganism HF4000_ANIW133F6</name>
    <dbReference type="NCBI Taxonomy" id="455529"/>
    <lineage>
        <taxon>unclassified sequences</taxon>
        <taxon>environmental samples</taxon>
    </lineage>
</organism>
<accession>B3T3U9</accession>
<gene>
    <name evidence="1" type="ORF">ALOHA_HF4000ANIW133F6ctg1g8</name>
</gene>
<dbReference type="EMBL" id="EU016596">
    <property type="protein sequence ID" value="ABZ07258.1"/>
    <property type="molecule type" value="Genomic_DNA"/>
</dbReference>
<evidence type="ECO:0000313" key="1">
    <source>
        <dbReference type="EMBL" id="ABZ07258.1"/>
    </source>
</evidence>
<name>B3T3U9_9ZZZZ</name>
<dbReference type="AlphaFoldDB" id="B3T3U9"/>
<sequence length="363" mass="41205">MAKKDTYLALLRRGIDQTTAQTLADSGLKVGDLKKLDEEKLRNNYGLTSDIAKSVLSSVRSGPRAASAQRYLADVLSKGKKKKVDKIEEQRFKREQKDLISELFEKKEELRIAKVESFRSKKLVMNRLGKTIELIVKLETSFDDEGKREQRSKLRDQLETRGLEAARDHEMLELVGTPQDIVDFRRKLAPVLCMYACPSCGEEMDPRGSNIVENPKDFSFICWDCEEEFHAPMAKFVDDRLNNGNLIKIDPDIKPRHKVVKPPKKQTADTIKDMMMKDLEVTGASAEEMAAAVAASELTGGLMSIDEWIDQTLAAKGYIQAQEHREDFILATGAGATKFNKWMKKAGLRFNKQTGQWTRWSDR</sequence>
<protein>
    <submittedName>
        <fullName evidence="1">Uncharacterized protein</fullName>
    </submittedName>
</protein>
<proteinExistence type="predicted"/>
<reference evidence="1" key="1">
    <citation type="journal article" date="2008" name="ISME J.">
        <title>Genomic patterns of recombination, clonal divergence and environment in marine microbial populations.</title>
        <authorList>
            <person name="Konstantinidis K.T."/>
            <person name="Delong E.F."/>
        </authorList>
    </citation>
    <scope>NUCLEOTIDE SEQUENCE</scope>
</reference>